<dbReference type="AlphaFoldDB" id="X1IYJ0"/>
<dbReference type="EMBL" id="BARU01031419">
    <property type="protein sequence ID" value="GAH74330.1"/>
    <property type="molecule type" value="Genomic_DNA"/>
</dbReference>
<accession>X1IYJ0</accession>
<gene>
    <name evidence="1" type="ORF">S03H2_49691</name>
</gene>
<proteinExistence type="predicted"/>
<comment type="caution">
    <text evidence="1">The sequence shown here is derived from an EMBL/GenBank/DDBJ whole genome shotgun (WGS) entry which is preliminary data.</text>
</comment>
<sequence>MNNYLYYCKDFEKFGNSQNWTVKISNMDVHFVAKRKFNDAWETYIMHRGNRYSISFDEKYDYLPLTRNVNANYKYWLFPEVKREIEDLAAKIVKPVCATA</sequence>
<reference evidence="1" key="1">
    <citation type="journal article" date="2014" name="Front. Microbiol.">
        <title>High frequency of phylogenetically diverse reductive dehalogenase-homologous genes in deep subseafloor sedimentary metagenomes.</title>
        <authorList>
            <person name="Kawai M."/>
            <person name="Futagami T."/>
            <person name="Toyoda A."/>
            <person name="Takaki Y."/>
            <person name="Nishi S."/>
            <person name="Hori S."/>
            <person name="Arai W."/>
            <person name="Tsubouchi T."/>
            <person name="Morono Y."/>
            <person name="Uchiyama I."/>
            <person name="Ito T."/>
            <person name="Fujiyama A."/>
            <person name="Inagaki F."/>
            <person name="Takami H."/>
        </authorList>
    </citation>
    <scope>NUCLEOTIDE SEQUENCE</scope>
    <source>
        <strain evidence="1">Expedition CK06-06</strain>
    </source>
</reference>
<evidence type="ECO:0000313" key="1">
    <source>
        <dbReference type="EMBL" id="GAH74330.1"/>
    </source>
</evidence>
<organism evidence="1">
    <name type="scientific">marine sediment metagenome</name>
    <dbReference type="NCBI Taxonomy" id="412755"/>
    <lineage>
        <taxon>unclassified sequences</taxon>
        <taxon>metagenomes</taxon>
        <taxon>ecological metagenomes</taxon>
    </lineage>
</organism>
<protein>
    <submittedName>
        <fullName evidence="1">Uncharacterized protein</fullName>
    </submittedName>
</protein>
<name>X1IYJ0_9ZZZZ</name>